<feature type="non-terminal residue" evidence="2">
    <location>
        <position position="1"/>
    </location>
</feature>
<keyword evidence="3" id="KW-1185">Reference proteome</keyword>
<evidence type="ECO:0000313" key="3">
    <source>
        <dbReference type="Proteomes" id="UP000321570"/>
    </source>
</evidence>
<dbReference type="AlphaFoldDB" id="A0A564Y8F6"/>
<reference evidence="2 3" key="1">
    <citation type="submission" date="2019-07" db="EMBL/GenBank/DDBJ databases">
        <authorList>
            <person name="Jastrzebski P J."/>
            <person name="Paukszto L."/>
            <person name="Jastrzebski P J."/>
        </authorList>
    </citation>
    <scope>NUCLEOTIDE SEQUENCE [LARGE SCALE GENOMIC DNA]</scope>
    <source>
        <strain evidence="2 3">WMS-il1</strain>
    </source>
</reference>
<feature type="compositionally biased region" description="Polar residues" evidence="1">
    <location>
        <begin position="73"/>
        <end position="89"/>
    </location>
</feature>
<proteinExistence type="predicted"/>
<sequence length="89" mass="9893">ARRINDLSPQEDTIVESPQHISDVEDTDSIYPNRIIPSVSTNRRKQLLTSININKSLIVDKSLNTHSTSSTHLVDSSGLQQNPTLIQSL</sequence>
<accession>A0A564Y8F6</accession>
<feature type="non-terminal residue" evidence="2">
    <location>
        <position position="89"/>
    </location>
</feature>
<feature type="region of interest" description="Disordered" evidence="1">
    <location>
        <begin position="1"/>
        <end position="26"/>
    </location>
</feature>
<dbReference type="Proteomes" id="UP000321570">
    <property type="component" value="Unassembled WGS sequence"/>
</dbReference>
<feature type="region of interest" description="Disordered" evidence="1">
    <location>
        <begin position="67"/>
        <end position="89"/>
    </location>
</feature>
<dbReference type="EMBL" id="CABIJS010000111">
    <property type="protein sequence ID" value="VUZ43542.1"/>
    <property type="molecule type" value="Genomic_DNA"/>
</dbReference>
<organism evidence="2 3">
    <name type="scientific">Hymenolepis diminuta</name>
    <name type="common">Rat tapeworm</name>
    <dbReference type="NCBI Taxonomy" id="6216"/>
    <lineage>
        <taxon>Eukaryota</taxon>
        <taxon>Metazoa</taxon>
        <taxon>Spiralia</taxon>
        <taxon>Lophotrochozoa</taxon>
        <taxon>Platyhelminthes</taxon>
        <taxon>Cestoda</taxon>
        <taxon>Eucestoda</taxon>
        <taxon>Cyclophyllidea</taxon>
        <taxon>Hymenolepididae</taxon>
        <taxon>Hymenolepis</taxon>
    </lineage>
</organism>
<gene>
    <name evidence="2" type="ORF">WMSIL1_LOCUS3830</name>
</gene>
<evidence type="ECO:0000313" key="2">
    <source>
        <dbReference type="EMBL" id="VUZ43542.1"/>
    </source>
</evidence>
<protein>
    <submittedName>
        <fullName evidence="2">Uncharacterized protein</fullName>
    </submittedName>
</protein>
<evidence type="ECO:0000256" key="1">
    <source>
        <dbReference type="SAM" id="MobiDB-lite"/>
    </source>
</evidence>
<name>A0A564Y8F6_HYMDI</name>